<feature type="compositionally biased region" description="Pro residues" evidence="1">
    <location>
        <begin position="218"/>
        <end position="265"/>
    </location>
</feature>
<feature type="compositionally biased region" description="Polar residues" evidence="1">
    <location>
        <begin position="462"/>
        <end position="481"/>
    </location>
</feature>
<feature type="compositionally biased region" description="Acidic residues" evidence="1">
    <location>
        <begin position="341"/>
        <end position="356"/>
    </location>
</feature>
<feature type="region of interest" description="Disordered" evidence="1">
    <location>
        <begin position="704"/>
        <end position="811"/>
    </location>
</feature>
<protein>
    <submittedName>
        <fullName evidence="2">Uncharacterized protein</fullName>
    </submittedName>
</protein>
<proteinExistence type="predicted"/>
<dbReference type="Proteomes" id="UP001195769">
    <property type="component" value="Unassembled WGS sequence"/>
</dbReference>
<evidence type="ECO:0000313" key="3">
    <source>
        <dbReference type="Proteomes" id="UP001195769"/>
    </source>
</evidence>
<comment type="caution">
    <text evidence="2">The sequence shown here is derived from an EMBL/GenBank/DDBJ whole genome shotgun (WGS) entry which is preliminary data.</text>
</comment>
<evidence type="ECO:0000256" key="1">
    <source>
        <dbReference type="SAM" id="MobiDB-lite"/>
    </source>
</evidence>
<feature type="compositionally biased region" description="Low complexity" evidence="1">
    <location>
        <begin position="197"/>
        <end position="217"/>
    </location>
</feature>
<feature type="compositionally biased region" description="Polar residues" evidence="1">
    <location>
        <begin position="716"/>
        <end position="725"/>
    </location>
</feature>
<organism evidence="2 3">
    <name type="scientific">Suillus fuscotomentosus</name>
    <dbReference type="NCBI Taxonomy" id="1912939"/>
    <lineage>
        <taxon>Eukaryota</taxon>
        <taxon>Fungi</taxon>
        <taxon>Dikarya</taxon>
        <taxon>Basidiomycota</taxon>
        <taxon>Agaricomycotina</taxon>
        <taxon>Agaricomycetes</taxon>
        <taxon>Agaricomycetidae</taxon>
        <taxon>Boletales</taxon>
        <taxon>Suillineae</taxon>
        <taxon>Suillaceae</taxon>
        <taxon>Suillus</taxon>
    </lineage>
</organism>
<feature type="region of interest" description="Disordered" evidence="1">
    <location>
        <begin position="196"/>
        <end position="400"/>
    </location>
</feature>
<feature type="compositionally biased region" description="Basic and acidic residues" evidence="1">
    <location>
        <begin position="329"/>
        <end position="340"/>
    </location>
</feature>
<reference evidence="2" key="1">
    <citation type="journal article" date="2020" name="New Phytol.">
        <title>Comparative genomics reveals dynamic genome evolution in host specialist ectomycorrhizal fungi.</title>
        <authorList>
            <person name="Lofgren L.A."/>
            <person name="Nguyen N.H."/>
            <person name="Vilgalys R."/>
            <person name="Ruytinx J."/>
            <person name="Liao H.L."/>
            <person name="Branco S."/>
            <person name="Kuo A."/>
            <person name="LaButti K."/>
            <person name="Lipzen A."/>
            <person name="Andreopoulos W."/>
            <person name="Pangilinan J."/>
            <person name="Riley R."/>
            <person name="Hundley H."/>
            <person name="Na H."/>
            <person name="Barry K."/>
            <person name="Grigoriev I.V."/>
            <person name="Stajich J.E."/>
            <person name="Kennedy P.G."/>
        </authorList>
    </citation>
    <scope>NUCLEOTIDE SEQUENCE</scope>
    <source>
        <strain evidence="2">FC203</strain>
    </source>
</reference>
<name>A0AAD4HHQ0_9AGAM</name>
<dbReference type="GeneID" id="64662107"/>
<evidence type="ECO:0000313" key="2">
    <source>
        <dbReference type="EMBL" id="KAG1895889.1"/>
    </source>
</evidence>
<gene>
    <name evidence="2" type="ORF">F5891DRAFT_1193709</name>
</gene>
<dbReference type="RefSeq" id="XP_041221465.1">
    <property type="nucleotide sequence ID" value="XM_041367809.1"/>
</dbReference>
<feature type="compositionally biased region" description="Basic and acidic residues" evidence="1">
    <location>
        <begin position="376"/>
        <end position="388"/>
    </location>
</feature>
<feature type="compositionally biased region" description="Basic residues" evidence="1">
    <location>
        <begin position="285"/>
        <end position="297"/>
    </location>
</feature>
<feature type="region of interest" description="Disordered" evidence="1">
    <location>
        <begin position="462"/>
        <end position="491"/>
    </location>
</feature>
<keyword evidence="3" id="KW-1185">Reference proteome</keyword>
<dbReference type="EMBL" id="JABBWK010000061">
    <property type="protein sequence ID" value="KAG1895889.1"/>
    <property type="molecule type" value="Genomic_DNA"/>
</dbReference>
<sequence length="811" mass="87315">MAFAQGHMATAEERTGTLIVLSEISEITRTSGNFQFPRSLPDQENRYIHCSFGNIRNHPNIRQFSISSFPSGFLLQANLLLSFCLTADMSSNISTAAAATANQALIALLARLNQMVEEVLRSRSEDERMRLSRAIASQMNDAIHSYRTTATYIPLRLLSMAAEIHRAQGGTTQLVQVPDWTRVGNNEDICRGHPLYPKTLGPAPTPPTTTAAPTLLSGPPPAPVPALAPVAKPAPAPAPVPAPAPQPAPAPVPAPAPPAPAPPAPNTIRIPGNTSVRIGKDKPKAKGKGKGKAKAKARATSPDRDNRPMINKNLPTIVITTRPMLPPPDQKKKAADSEEYKPEEEEEEEEADEDNAIEPSGTRVKPGEGRLPSKSGIDRTRTAKDKAKTRGKRPQPKPIGTPLLPCRRCTIMKAKCESWLTKRGEVAHTCILCSKWRMKCIRLDDPVLPATAIVTRSKTTGKTKTVGQSKNKGKVVQTQCPSPIPEEPDVDVDMTDAPALTGTEHPGTATDAGPEVSVDDFSTDRWIEAVDETTLPPAPLIETPDDIRYLPDYPHTRRPASPVDISVPRQTPQPRSLTNVQMDALLAQIQIDMDQLRTRDDIIHDELSHRIDWLQASFTNELASQKGVVDQLTFQVSGIARYLSNSHRATTAAGSTPPAFNPPPIVIPDTPTFPDFGSISALGRSITNNVFTLDVFLTNTHPVGDGSPVARHEQVPTPSTSTINPVPTMGESGPHSHPVSALPVPAPTVPMASMPSTSTLHTMLTGPPHLPADGQSLSAPLPNRAFAPQSRQQGRSVSARHDKNPSGNRAK</sequence>
<accession>A0AAD4HHQ0</accession>
<dbReference type="AlphaFoldDB" id="A0AAD4HHQ0"/>